<accession>G2YZ91</accession>
<evidence type="ECO:0000313" key="1">
    <source>
        <dbReference type="EMBL" id="CCD56939.1"/>
    </source>
</evidence>
<name>G2YZ91_BOTF4</name>
<sequence>MHLEYDENATLHEGIVPLLWKMAPNVVHLVVETPVFRSVFDQYNLNAWL</sequence>
<dbReference type="Proteomes" id="UP000008177">
    <property type="component" value="Unplaced contigs"/>
</dbReference>
<organism evidence="1 2">
    <name type="scientific">Botryotinia fuckeliana (strain T4)</name>
    <name type="common">Noble rot fungus</name>
    <name type="synonym">Botrytis cinerea</name>
    <dbReference type="NCBI Taxonomy" id="999810"/>
    <lineage>
        <taxon>Eukaryota</taxon>
        <taxon>Fungi</taxon>
        <taxon>Dikarya</taxon>
        <taxon>Ascomycota</taxon>
        <taxon>Pezizomycotina</taxon>
        <taxon>Leotiomycetes</taxon>
        <taxon>Helotiales</taxon>
        <taxon>Sclerotiniaceae</taxon>
        <taxon>Botrytis</taxon>
    </lineage>
</organism>
<proteinExistence type="predicted"/>
<gene>
    <name evidence="1" type="ORF">BofuT4_uP142010.1</name>
</gene>
<dbReference type="HOGENOM" id="CLU_3142945_0_0_1"/>
<dbReference type="InParanoid" id="G2YZ91"/>
<reference evidence="2" key="1">
    <citation type="journal article" date="2011" name="PLoS Genet.">
        <title>Genomic analysis of the necrotrophic fungal pathogens Sclerotinia sclerotiorum and Botrytis cinerea.</title>
        <authorList>
            <person name="Amselem J."/>
            <person name="Cuomo C.A."/>
            <person name="van Kan J.A."/>
            <person name="Viaud M."/>
            <person name="Benito E.P."/>
            <person name="Couloux A."/>
            <person name="Coutinho P.M."/>
            <person name="de Vries R.P."/>
            <person name="Dyer P.S."/>
            <person name="Fillinger S."/>
            <person name="Fournier E."/>
            <person name="Gout L."/>
            <person name="Hahn M."/>
            <person name="Kohn L."/>
            <person name="Lapalu N."/>
            <person name="Plummer K.M."/>
            <person name="Pradier J.M."/>
            <person name="Quevillon E."/>
            <person name="Sharon A."/>
            <person name="Simon A."/>
            <person name="ten Have A."/>
            <person name="Tudzynski B."/>
            <person name="Tudzynski P."/>
            <person name="Wincker P."/>
            <person name="Andrew M."/>
            <person name="Anthouard V."/>
            <person name="Beever R.E."/>
            <person name="Beffa R."/>
            <person name="Benoit I."/>
            <person name="Bouzid O."/>
            <person name="Brault B."/>
            <person name="Chen Z."/>
            <person name="Choquer M."/>
            <person name="Collemare J."/>
            <person name="Cotton P."/>
            <person name="Danchin E.G."/>
            <person name="Da Silva C."/>
            <person name="Gautier A."/>
            <person name="Giraud C."/>
            <person name="Giraud T."/>
            <person name="Gonzalez C."/>
            <person name="Grossetete S."/>
            <person name="Guldener U."/>
            <person name="Henrissat B."/>
            <person name="Howlett B.J."/>
            <person name="Kodira C."/>
            <person name="Kretschmer M."/>
            <person name="Lappartient A."/>
            <person name="Leroch M."/>
            <person name="Levis C."/>
            <person name="Mauceli E."/>
            <person name="Neuveglise C."/>
            <person name="Oeser B."/>
            <person name="Pearson M."/>
            <person name="Poulain J."/>
            <person name="Poussereau N."/>
            <person name="Quesneville H."/>
            <person name="Rascle C."/>
            <person name="Schumacher J."/>
            <person name="Segurens B."/>
            <person name="Sexton A."/>
            <person name="Silva E."/>
            <person name="Sirven C."/>
            <person name="Soanes D.M."/>
            <person name="Talbot N.J."/>
            <person name="Templeton M."/>
            <person name="Yandava C."/>
            <person name="Yarden O."/>
            <person name="Zeng Q."/>
            <person name="Rollins J.A."/>
            <person name="Lebrun M.H."/>
            <person name="Dickman M."/>
        </authorList>
    </citation>
    <scope>NUCLEOTIDE SEQUENCE [LARGE SCALE GENOMIC DNA]</scope>
    <source>
        <strain evidence="2">T4</strain>
    </source>
</reference>
<dbReference type="EMBL" id="FQ790362">
    <property type="protein sequence ID" value="CCD56939.1"/>
    <property type="molecule type" value="Genomic_DNA"/>
</dbReference>
<dbReference type="AlphaFoldDB" id="G2YZ91"/>
<evidence type="ECO:0000313" key="2">
    <source>
        <dbReference type="Proteomes" id="UP000008177"/>
    </source>
</evidence>
<protein>
    <submittedName>
        <fullName evidence="1">Uncharacterized protein</fullName>
    </submittedName>
</protein>